<keyword evidence="1" id="KW-0812">Transmembrane</keyword>
<comment type="caution">
    <text evidence="2">The sequence shown here is derived from an EMBL/GenBank/DDBJ whole genome shotgun (WGS) entry which is preliminary data.</text>
</comment>
<proteinExistence type="predicted"/>
<dbReference type="AlphaFoldDB" id="A0A845V2N7"/>
<dbReference type="RefSeq" id="WP_164211922.1">
    <property type="nucleotide sequence ID" value="NZ_JAAGSC010000043.1"/>
</dbReference>
<protein>
    <submittedName>
        <fullName evidence="2">Uncharacterized protein</fullName>
    </submittedName>
</protein>
<gene>
    <name evidence="2" type="ORF">G3I74_12385</name>
</gene>
<feature type="transmembrane region" description="Helical" evidence="1">
    <location>
        <begin position="40"/>
        <end position="63"/>
    </location>
</feature>
<evidence type="ECO:0000313" key="3">
    <source>
        <dbReference type="Proteomes" id="UP000484885"/>
    </source>
</evidence>
<keyword evidence="1" id="KW-0472">Membrane</keyword>
<evidence type="ECO:0000256" key="1">
    <source>
        <dbReference type="SAM" id="Phobius"/>
    </source>
</evidence>
<dbReference type="InterPro" id="IPR046659">
    <property type="entry name" value="DUF6768"/>
</dbReference>
<keyword evidence="3" id="KW-1185">Reference proteome</keyword>
<organism evidence="2 3">
    <name type="scientific">Wenzhouxiangella limi</name>
    <dbReference type="NCBI Taxonomy" id="2707351"/>
    <lineage>
        <taxon>Bacteria</taxon>
        <taxon>Pseudomonadati</taxon>
        <taxon>Pseudomonadota</taxon>
        <taxon>Gammaproteobacteria</taxon>
        <taxon>Chromatiales</taxon>
        <taxon>Wenzhouxiangellaceae</taxon>
        <taxon>Wenzhouxiangella</taxon>
    </lineage>
</organism>
<keyword evidence="1" id="KW-1133">Transmembrane helix</keyword>
<dbReference type="Proteomes" id="UP000484885">
    <property type="component" value="Unassembled WGS sequence"/>
</dbReference>
<reference evidence="2 3" key="1">
    <citation type="submission" date="2020-02" db="EMBL/GenBank/DDBJ databases">
        <authorList>
            <person name="Zhang X.-Y."/>
        </authorList>
    </citation>
    <scope>NUCLEOTIDE SEQUENCE [LARGE SCALE GENOMIC DNA]</scope>
    <source>
        <strain evidence="2 3">C33</strain>
    </source>
</reference>
<dbReference type="Pfam" id="PF20556">
    <property type="entry name" value="DUF6768"/>
    <property type="match status" value="1"/>
</dbReference>
<sequence>MSIDEKIRRELQQQSGPVEDLKAEETGLFPMLFRVFTGGLARWAGFAMALTLVAFGLTLWTGYAFFTAASVDERVFWGVLVLAAFHALSMFKLWFFMEMNRHSVTREVKRVEIALARLDEQGRERS</sequence>
<feature type="transmembrane region" description="Helical" evidence="1">
    <location>
        <begin position="75"/>
        <end position="96"/>
    </location>
</feature>
<accession>A0A845V2N7</accession>
<name>A0A845V2N7_9GAMM</name>
<dbReference type="EMBL" id="JAAGSC010000043">
    <property type="protein sequence ID" value="NDY96530.1"/>
    <property type="molecule type" value="Genomic_DNA"/>
</dbReference>
<evidence type="ECO:0000313" key="2">
    <source>
        <dbReference type="EMBL" id="NDY96530.1"/>
    </source>
</evidence>